<dbReference type="InterPro" id="IPR022781">
    <property type="entry name" value="Flagellar_biosynth_FliO"/>
</dbReference>
<keyword evidence="3 6" id="KW-0812">Transmembrane</keyword>
<evidence type="ECO:0000256" key="1">
    <source>
        <dbReference type="ARBA" id="ARBA00004236"/>
    </source>
</evidence>
<evidence type="ECO:0000313" key="8">
    <source>
        <dbReference type="Proteomes" id="UP000286268"/>
    </source>
</evidence>
<evidence type="ECO:0000256" key="4">
    <source>
        <dbReference type="ARBA" id="ARBA00022989"/>
    </source>
</evidence>
<keyword evidence="7" id="KW-0969">Cilium</keyword>
<dbReference type="AlphaFoldDB" id="A0A3R5UEP6"/>
<organism evidence="7 8">
    <name type="scientific">Clostridium manihotivorum</name>
    <dbReference type="NCBI Taxonomy" id="2320868"/>
    <lineage>
        <taxon>Bacteria</taxon>
        <taxon>Bacillati</taxon>
        <taxon>Bacillota</taxon>
        <taxon>Clostridia</taxon>
        <taxon>Eubacteriales</taxon>
        <taxon>Clostridiaceae</taxon>
        <taxon>Clostridium</taxon>
    </lineage>
</organism>
<dbReference type="OrthoDB" id="1936088at2"/>
<dbReference type="GO" id="GO:0016020">
    <property type="term" value="C:membrane"/>
    <property type="evidence" value="ECO:0007669"/>
    <property type="project" value="InterPro"/>
</dbReference>
<evidence type="ECO:0000256" key="6">
    <source>
        <dbReference type="SAM" id="Phobius"/>
    </source>
</evidence>
<sequence>MELFFIIIKLVFGVLLTLCLVLISLKLTGNKYNSLQKGRYIKVIEKIQLSKEISIVLLQTGDKGYVMSCSPHSTEKLEELDEETMKSIIANKEQYGQEMMKKYSDMIGNIKIKGFKGKIK</sequence>
<accession>A0A3R5UEP6</accession>
<evidence type="ECO:0000256" key="2">
    <source>
        <dbReference type="ARBA" id="ARBA00022475"/>
    </source>
</evidence>
<evidence type="ECO:0000256" key="3">
    <source>
        <dbReference type="ARBA" id="ARBA00022692"/>
    </source>
</evidence>
<keyword evidence="7" id="KW-0282">Flagellum</keyword>
<dbReference type="Pfam" id="PF04347">
    <property type="entry name" value="FliO"/>
    <property type="match status" value="1"/>
</dbReference>
<gene>
    <name evidence="7" type="ORF">C1I91_08520</name>
</gene>
<dbReference type="KEGG" id="cmah:C1I91_08520"/>
<dbReference type="GO" id="GO:0044781">
    <property type="term" value="P:bacterial-type flagellum organization"/>
    <property type="evidence" value="ECO:0007669"/>
    <property type="project" value="InterPro"/>
</dbReference>
<reference evidence="7 8" key="1">
    <citation type="submission" date="2018-01" db="EMBL/GenBank/DDBJ databases">
        <title>Genome Sequencing and Assembly of Anaerobacter polyendosporus strain CT4.</title>
        <authorList>
            <person name="Tachaapaikoon C."/>
            <person name="Sutheeworapong S."/>
            <person name="Jenjaroenpun P."/>
            <person name="Wongsurawat T."/>
            <person name="Nookeaw I."/>
            <person name="Cheawchanlertfa P."/>
            <person name="Kosugi A."/>
            <person name="Cheevadhanarak S."/>
            <person name="Ratanakhanokchai K."/>
        </authorList>
    </citation>
    <scope>NUCLEOTIDE SEQUENCE [LARGE SCALE GENOMIC DNA]</scope>
    <source>
        <strain evidence="7 8">CT4</strain>
    </source>
</reference>
<evidence type="ECO:0000313" key="7">
    <source>
        <dbReference type="EMBL" id="QAA31686.1"/>
    </source>
</evidence>
<dbReference type="Proteomes" id="UP000286268">
    <property type="component" value="Chromosome"/>
</dbReference>
<keyword evidence="5 6" id="KW-0472">Membrane</keyword>
<evidence type="ECO:0000256" key="5">
    <source>
        <dbReference type="ARBA" id="ARBA00023136"/>
    </source>
</evidence>
<dbReference type="EMBL" id="CP025746">
    <property type="protein sequence ID" value="QAA31686.1"/>
    <property type="molecule type" value="Genomic_DNA"/>
</dbReference>
<comment type="subcellular location">
    <subcellularLocation>
        <location evidence="1">Cell membrane</location>
    </subcellularLocation>
</comment>
<proteinExistence type="predicted"/>
<keyword evidence="2" id="KW-1003">Cell membrane</keyword>
<keyword evidence="7" id="KW-0966">Cell projection</keyword>
<keyword evidence="8" id="KW-1185">Reference proteome</keyword>
<feature type="transmembrane region" description="Helical" evidence="6">
    <location>
        <begin position="6"/>
        <end position="27"/>
    </location>
</feature>
<protein>
    <submittedName>
        <fullName evidence="7">Flagellar formation protein</fullName>
    </submittedName>
</protein>
<name>A0A3R5UEP6_9CLOT</name>
<keyword evidence="4 6" id="KW-1133">Transmembrane helix</keyword>
<dbReference type="RefSeq" id="WP_128212498.1">
    <property type="nucleotide sequence ID" value="NZ_CP025746.1"/>
</dbReference>